<keyword evidence="3" id="KW-1185">Reference proteome</keyword>
<dbReference type="AlphaFoldDB" id="A0AAV9SZW5"/>
<proteinExistence type="predicted"/>
<protein>
    <submittedName>
        <fullName evidence="2">Uncharacterized protein</fullName>
    </submittedName>
</protein>
<evidence type="ECO:0000313" key="2">
    <source>
        <dbReference type="EMBL" id="KAK6210962.1"/>
    </source>
</evidence>
<keyword evidence="1" id="KW-0472">Membrane</keyword>
<evidence type="ECO:0000313" key="3">
    <source>
        <dbReference type="Proteomes" id="UP001327957"/>
    </source>
</evidence>
<dbReference type="EMBL" id="JASAOK010000046">
    <property type="protein sequence ID" value="KAK6210962.1"/>
    <property type="molecule type" value="Genomic_DNA"/>
</dbReference>
<name>A0AAV9SZW5_9PEZI</name>
<sequence length="100" mass="10726">MGIHHLPSHALSVYFLAIHNTAESQAKSSFDKAKQATTQQGNIINTSTVNINININININSVINITDIITITTIIPSIFITPVATAALLAVIHLLPTISK</sequence>
<organism evidence="2 3">
    <name type="scientific">Colletotrichum tabaci</name>
    <dbReference type="NCBI Taxonomy" id="1209068"/>
    <lineage>
        <taxon>Eukaryota</taxon>
        <taxon>Fungi</taxon>
        <taxon>Dikarya</taxon>
        <taxon>Ascomycota</taxon>
        <taxon>Pezizomycotina</taxon>
        <taxon>Sordariomycetes</taxon>
        <taxon>Hypocreomycetidae</taxon>
        <taxon>Glomerellales</taxon>
        <taxon>Glomerellaceae</taxon>
        <taxon>Colletotrichum</taxon>
        <taxon>Colletotrichum destructivum species complex</taxon>
    </lineage>
</organism>
<comment type="caution">
    <text evidence="2">The sequence shown here is derived from an EMBL/GenBank/DDBJ whole genome shotgun (WGS) entry which is preliminary data.</text>
</comment>
<feature type="transmembrane region" description="Helical" evidence="1">
    <location>
        <begin position="68"/>
        <end position="95"/>
    </location>
</feature>
<reference evidence="2 3" key="1">
    <citation type="submission" date="2023-04" db="EMBL/GenBank/DDBJ databases">
        <title>Colletotrichum tabacum stain YC1 causing leaf anthracnose on Nicotiana tabacum(L.) cv.</title>
        <authorList>
            <person name="Ji Z."/>
            <person name="Wang M."/>
            <person name="Zhang J."/>
            <person name="Wang N."/>
            <person name="Zhou Z."/>
        </authorList>
    </citation>
    <scope>NUCLEOTIDE SEQUENCE [LARGE SCALE GENOMIC DNA]</scope>
    <source>
        <strain evidence="2 3">YC1</strain>
    </source>
</reference>
<evidence type="ECO:0000256" key="1">
    <source>
        <dbReference type="SAM" id="Phobius"/>
    </source>
</evidence>
<keyword evidence="1" id="KW-1133">Transmembrane helix</keyword>
<dbReference type="Proteomes" id="UP001327957">
    <property type="component" value="Unassembled WGS sequence"/>
</dbReference>
<gene>
    <name evidence="2" type="ORF">QIS74_10226</name>
</gene>
<keyword evidence="1" id="KW-0812">Transmembrane</keyword>
<accession>A0AAV9SZW5</accession>